<gene>
    <name evidence="1" type="ORF">GIJBPDML_00003</name>
</gene>
<dbReference type="EMBL" id="MT631490">
    <property type="protein sequence ID" value="QNO51922.1"/>
    <property type="molecule type" value="Genomic_DNA"/>
</dbReference>
<protein>
    <submittedName>
        <fullName evidence="1">Uncharacterized protein</fullName>
    </submittedName>
</protein>
<dbReference type="AlphaFoldDB" id="A0A7G9YV88"/>
<evidence type="ECO:0000313" key="1">
    <source>
        <dbReference type="EMBL" id="QNO51922.1"/>
    </source>
</evidence>
<accession>A0A7G9YV88</accession>
<reference evidence="1" key="1">
    <citation type="submission" date="2020-06" db="EMBL/GenBank/DDBJ databases">
        <title>Unique genomic features of the anaerobic methanotrophic archaea.</title>
        <authorList>
            <person name="Chadwick G.L."/>
            <person name="Skennerton C.T."/>
            <person name="Laso-Perez R."/>
            <person name="Leu A.O."/>
            <person name="Speth D.R."/>
            <person name="Yu H."/>
            <person name="Morgan-Lang C."/>
            <person name="Hatzenpichler R."/>
            <person name="Goudeau D."/>
            <person name="Malmstrom R."/>
            <person name="Brazelton W.J."/>
            <person name="Woyke T."/>
            <person name="Hallam S.J."/>
            <person name="Tyson G.W."/>
            <person name="Wegener G."/>
            <person name="Boetius A."/>
            <person name="Orphan V."/>
        </authorList>
    </citation>
    <scope>NUCLEOTIDE SEQUENCE</scope>
</reference>
<name>A0A7G9YV88_9EURY</name>
<sequence length="69" mass="7942">MMRYVPGVKMSGCTSYIYSWVEIIIDAERTPGYSVYTIKKKKCCVNLVESRGSIFAIYYGIDYIRLVAK</sequence>
<organism evidence="1">
    <name type="scientific">Candidatus Methanophagaceae archaeon ANME-1 ERB6</name>
    <dbReference type="NCBI Taxonomy" id="2759912"/>
    <lineage>
        <taxon>Archaea</taxon>
        <taxon>Methanobacteriati</taxon>
        <taxon>Methanobacteriota</taxon>
        <taxon>Stenosarchaea group</taxon>
        <taxon>Methanomicrobia</taxon>
        <taxon>Candidatus Methanophagales</taxon>
        <taxon>Candidatus Methanophagaceae</taxon>
    </lineage>
</organism>
<proteinExistence type="predicted"/>